<accession>A0A4Q2A800</accession>
<reference evidence="5 6" key="1">
    <citation type="submission" date="2018-08" db="EMBL/GenBank/DDBJ databases">
        <title>Mountain-cultivated ginseng endophyte, Burkholderia stabilis and its activity against ginseng root rot disease.</title>
        <authorList>
            <person name="Tapan Kumar M."/>
            <person name="Bae H."/>
            <person name="Shanmugam G."/>
            <person name="Jeon J."/>
        </authorList>
    </citation>
    <scope>NUCLEOTIDE SEQUENCE [LARGE SCALE GENOMIC DNA]</scope>
    <source>
        <strain evidence="5 6">EB159</strain>
    </source>
</reference>
<dbReference type="Pfam" id="PF00196">
    <property type="entry name" value="GerE"/>
    <property type="match status" value="1"/>
</dbReference>
<dbReference type="GO" id="GO:0006355">
    <property type="term" value="P:regulation of DNA-templated transcription"/>
    <property type="evidence" value="ECO:0007669"/>
    <property type="project" value="InterPro"/>
</dbReference>
<evidence type="ECO:0000256" key="1">
    <source>
        <dbReference type="ARBA" id="ARBA00023015"/>
    </source>
</evidence>
<keyword evidence="2" id="KW-0238">DNA-binding</keyword>
<dbReference type="EMBL" id="QWEX01000003">
    <property type="protein sequence ID" value="RXV65343.1"/>
    <property type="molecule type" value="Genomic_DNA"/>
</dbReference>
<dbReference type="GO" id="GO:0003677">
    <property type="term" value="F:DNA binding"/>
    <property type="evidence" value="ECO:0007669"/>
    <property type="project" value="UniProtKB-KW"/>
</dbReference>
<evidence type="ECO:0000259" key="4">
    <source>
        <dbReference type="PROSITE" id="PS50043"/>
    </source>
</evidence>
<dbReference type="SUPFAM" id="SSF75516">
    <property type="entry name" value="Pheromone-binding domain of LuxR-like quorum-sensing transcription factors"/>
    <property type="match status" value="1"/>
</dbReference>
<protein>
    <submittedName>
        <fullName evidence="5">LuxR family transcriptional regulator</fullName>
    </submittedName>
</protein>
<dbReference type="InterPro" id="IPR036693">
    <property type="entry name" value="TF_LuxR_autoind-bd_dom_sf"/>
</dbReference>
<dbReference type="Proteomes" id="UP000289650">
    <property type="component" value="Unassembled WGS sequence"/>
</dbReference>
<dbReference type="SUPFAM" id="SSF46894">
    <property type="entry name" value="C-terminal effector domain of the bipartite response regulators"/>
    <property type="match status" value="1"/>
</dbReference>
<dbReference type="PRINTS" id="PR00038">
    <property type="entry name" value="HTHLUXR"/>
</dbReference>
<feature type="domain" description="HTH luxR-type" evidence="4">
    <location>
        <begin position="192"/>
        <end position="257"/>
    </location>
</feature>
<gene>
    <name evidence="5" type="ORF">D1006_35225</name>
</gene>
<dbReference type="InterPro" id="IPR005143">
    <property type="entry name" value="TF_LuxR_autoind-bd_dom"/>
</dbReference>
<dbReference type="Pfam" id="PF03472">
    <property type="entry name" value="Autoind_bind"/>
    <property type="match status" value="1"/>
</dbReference>
<dbReference type="PANTHER" id="PTHR44688">
    <property type="entry name" value="DNA-BINDING TRANSCRIPTIONAL ACTIVATOR DEVR_DOSR"/>
    <property type="match status" value="1"/>
</dbReference>
<keyword evidence="1" id="KW-0805">Transcription regulation</keyword>
<name>A0A4Q2A800_9BURK</name>
<organism evidence="5 6">
    <name type="scientific">Burkholderia stabilis</name>
    <dbReference type="NCBI Taxonomy" id="95485"/>
    <lineage>
        <taxon>Bacteria</taxon>
        <taxon>Pseudomonadati</taxon>
        <taxon>Pseudomonadota</taxon>
        <taxon>Betaproteobacteria</taxon>
        <taxon>Burkholderiales</taxon>
        <taxon>Burkholderiaceae</taxon>
        <taxon>Burkholderia</taxon>
        <taxon>Burkholderia cepacia complex</taxon>
    </lineage>
</organism>
<dbReference type="InterPro" id="IPR016032">
    <property type="entry name" value="Sig_transdc_resp-reg_C-effctor"/>
</dbReference>
<sequence length="271" mass="30266">MRTRFRYRTSKKASKPPPWNVTLATRMAPILSLFTDAKDISSLSDLLGNAVLPLGFPCYAVTRISLTCIRSRPSMSMEAICSHYPNNWVQHYLQHNYGPVDPVHRAAFTSSGPYRWGDITDLNHAERHVLVEACDAGLKNGLSIPIREIGGSVLLINLSGPSSRINAGTSRQLASVISNLFRLELDRFAPPHPKAFIQLSPRQRQCLSWVAQGKTSTDICTILEISRHTVEYHITEAMKVLNVNSRIAAAVIASNYGLLDWPSYFQQKFSE</sequence>
<evidence type="ECO:0000256" key="2">
    <source>
        <dbReference type="ARBA" id="ARBA00023125"/>
    </source>
</evidence>
<dbReference type="OrthoDB" id="9774661at2"/>
<proteinExistence type="predicted"/>
<dbReference type="Gene3D" id="1.10.10.10">
    <property type="entry name" value="Winged helix-like DNA-binding domain superfamily/Winged helix DNA-binding domain"/>
    <property type="match status" value="1"/>
</dbReference>
<dbReference type="AlphaFoldDB" id="A0A4Q2A800"/>
<evidence type="ECO:0000313" key="6">
    <source>
        <dbReference type="Proteomes" id="UP000289650"/>
    </source>
</evidence>
<dbReference type="Gene3D" id="3.30.450.80">
    <property type="entry name" value="Transcription factor LuxR-like, autoinducer-binding domain"/>
    <property type="match status" value="1"/>
</dbReference>
<dbReference type="CDD" id="cd06170">
    <property type="entry name" value="LuxR_C_like"/>
    <property type="match status" value="1"/>
</dbReference>
<dbReference type="PANTHER" id="PTHR44688:SF16">
    <property type="entry name" value="DNA-BINDING TRANSCRIPTIONAL ACTIVATOR DEVR_DOSR"/>
    <property type="match status" value="1"/>
</dbReference>
<comment type="caution">
    <text evidence="5">The sequence shown here is derived from an EMBL/GenBank/DDBJ whole genome shotgun (WGS) entry which is preliminary data.</text>
</comment>
<dbReference type="SMART" id="SM00421">
    <property type="entry name" value="HTH_LUXR"/>
    <property type="match status" value="1"/>
</dbReference>
<keyword evidence="3" id="KW-0804">Transcription</keyword>
<evidence type="ECO:0000313" key="5">
    <source>
        <dbReference type="EMBL" id="RXV65343.1"/>
    </source>
</evidence>
<evidence type="ECO:0000256" key="3">
    <source>
        <dbReference type="ARBA" id="ARBA00023163"/>
    </source>
</evidence>
<dbReference type="PROSITE" id="PS50043">
    <property type="entry name" value="HTH_LUXR_2"/>
    <property type="match status" value="1"/>
</dbReference>
<dbReference type="InterPro" id="IPR000792">
    <property type="entry name" value="Tscrpt_reg_LuxR_C"/>
</dbReference>
<dbReference type="RefSeq" id="WP_129517786.1">
    <property type="nucleotide sequence ID" value="NZ_QWEX01000003.1"/>
</dbReference>
<dbReference type="InterPro" id="IPR036388">
    <property type="entry name" value="WH-like_DNA-bd_sf"/>
</dbReference>